<evidence type="ECO:0000313" key="13">
    <source>
        <dbReference type="Proteomes" id="UP000092555"/>
    </source>
</evidence>
<dbReference type="AlphaFoldDB" id="A0A1A0HGS6"/>
<dbReference type="PROSITE" id="PS50077">
    <property type="entry name" value="HEAT_REPEAT"/>
    <property type="match status" value="1"/>
</dbReference>
<dbReference type="SUPFAM" id="SSF48371">
    <property type="entry name" value="ARM repeat"/>
    <property type="match status" value="2"/>
</dbReference>
<evidence type="ECO:0000256" key="1">
    <source>
        <dbReference type="ARBA" id="ARBA00004123"/>
    </source>
</evidence>
<evidence type="ECO:0000256" key="5">
    <source>
        <dbReference type="ARBA" id="ARBA00022737"/>
    </source>
</evidence>
<dbReference type="InterPro" id="IPR021133">
    <property type="entry name" value="HEAT_type_2"/>
</dbReference>
<dbReference type="GO" id="GO:0005737">
    <property type="term" value="C:cytoplasm"/>
    <property type="evidence" value="ECO:0007669"/>
    <property type="project" value="UniProtKB-SubCell"/>
</dbReference>
<dbReference type="InterPro" id="IPR058584">
    <property type="entry name" value="IMB1_TNPO1-like_TPR"/>
</dbReference>
<dbReference type="GO" id="GO:0006606">
    <property type="term" value="P:protein import into nucleus"/>
    <property type="evidence" value="ECO:0007669"/>
    <property type="project" value="EnsemblFungi"/>
</dbReference>
<dbReference type="Pfam" id="PF25574">
    <property type="entry name" value="TPR_IMB1"/>
    <property type="match status" value="1"/>
</dbReference>
<keyword evidence="4" id="KW-0963">Cytoplasm</keyword>
<keyword evidence="5" id="KW-0677">Repeat</keyword>
<evidence type="ECO:0000256" key="4">
    <source>
        <dbReference type="ARBA" id="ARBA00022490"/>
    </source>
</evidence>
<keyword evidence="3" id="KW-0813">Transport</keyword>
<organism evidence="12 13">
    <name type="scientific">Metschnikowia bicuspidata var. bicuspidata NRRL YB-4993</name>
    <dbReference type="NCBI Taxonomy" id="869754"/>
    <lineage>
        <taxon>Eukaryota</taxon>
        <taxon>Fungi</taxon>
        <taxon>Dikarya</taxon>
        <taxon>Ascomycota</taxon>
        <taxon>Saccharomycotina</taxon>
        <taxon>Pichiomycetes</taxon>
        <taxon>Metschnikowiaceae</taxon>
        <taxon>Metschnikowia</taxon>
    </lineage>
</organism>
<evidence type="ECO:0000256" key="6">
    <source>
        <dbReference type="ARBA" id="ARBA00022927"/>
    </source>
</evidence>
<dbReference type="GeneID" id="30029441"/>
<evidence type="ECO:0000256" key="9">
    <source>
        <dbReference type="SAM" id="SignalP"/>
    </source>
</evidence>
<accession>A0A1A0HGS6</accession>
<keyword evidence="9" id="KW-0732">Signal</keyword>
<evidence type="ECO:0000256" key="7">
    <source>
        <dbReference type="ARBA" id="ARBA00023242"/>
    </source>
</evidence>
<dbReference type="InterPro" id="IPR040928">
    <property type="entry name" value="Importin_rep_5"/>
</dbReference>
<dbReference type="InterPro" id="IPR057672">
    <property type="entry name" value="TPR_IPO4/5"/>
</dbReference>
<dbReference type="GO" id="GO:0061608">
    <property type="term" value="F:nuclear import signal receptor activity"/>
    <property type="evidence" value="ECO:0007669"/>
    <property type="project" value="EnsemblFungi"/>
</dbReference>
<protein>
    <submittedName>
        <fullName evidence="12">ARM repeat-containing protein</fullName>
    </submittedName>
</protein>
<dbReference type="Pfam" id="PF13513">
    <property type="entry name" value="HEAT_EZ"/>
    <property type="match status" value="1"/>
</dbReference>
<dbReference type="GO" id="GO:0034399">
    <property type="term" value="C:nuclear periphery"/>
    <property type="evidence" value="ECO:0007669"/>
    <property type="project" value="EnsemblFungi"/>
</dbReference>
<dbReference type="Pfam" id="PF18829">
    <property type="entry name" value="Importin_rep_6"/>
    <property type="match status" value="1"/>
</dbReference>
<dbReference type="InterPro" id="IPR040122">
    <property type="entry name" value="Importin_beta"/>
</dbReference>
<dbReference type="InterPro" id="IPR016024">
    <property type="entry name" value="ARM-type_fold"/>
</dbReference>
<evidence type="ECO:0000259" key="10">
    <source>
        <dbReference type="Pfam" id="PF25574"/>
    </source>
</evidence>
<comment type="subcellular location">
    <subcellularLocation>
        <location evidence="2">Cytoplasm</location>
    </subcellularLocation>
    <subcellularLocation>
        <location evidence="1">Nucleus</location>
    </subcellularLocation>
</comment>
<dbReference type="OrthoDB" id="543373at2759"/>
<dbReference type="Pfam" id="PF18808">
    <property type="entry name" value="Importin_rep_4"/>
    <property type="match status" value="1"/>
</dbReference>
<evidence type="ECO:0000256" key="2">
    <source>
        <dbReference type="ARBA" id="ARBA00004496"/>
    </source>
</evidence>
<evidence type="ECO:0000313" key="12">
    <source>
        <dbReference type="EMBL" id="OBA23195.1"/>
    </source>
</evidence>
<keyword evidence="7" id="KW-0539">Nucleus</keyword>
<keyword evidence="13" id="KW-1185">Reference proteome</keyword>
<dbReference type="RefSeq" id="XP_018713676.1">
    <property type="nucleotide sequence ID" value="XM_018856465.1"/>
</dbReference>
<dbReference type="Pfam" id="PF18816">
    <property type="entry name" value="Importin_rep_5"/>
    <property type="match status" value="1"/>
</dbReference>
<dbReference type="Pfam" id="PF25780">
    <property type="entry name" value="TPR_IPO5"/>
    <property type="match status" value="1"/>
</dbReference>
<evidence type="ECO:0000256" key="8">
    <source>
        <dbReference type="PROSITE-ProRule" id="PRU00103"/>
    </source>
</evidence>
<keyword evidence="6" id="KW-0653">Protein transport</keyword>
<comment type="caution">
    <text evidence="12">The sequence shown here is derived from an EMBL/GenBank/DDBJ whole genome shotgun (WGS) entry which is preliminary data.</text>
</comment>
<feature type="repeat" description="HEAT" evidence="8">
    <location>
        <begin position="136"/>
        <end position="173"/>
    </location>
</feature>
<dbReference type="InterPro" id="IPR011989">
    <property type="entry name" value="ARM-like"/>
</dbReference>
<evidence type="ECO:0000259" key="11">
    <source>
        <dbReference type="Pfam" id="PF25780"/>
    </source>
</evidence>
<dbReference type="InterPro" id="IPR041389">
    <property type="entry name" value="Importin_rep_6"/>
</dbReference>
<evidence type="ECO:0000256" key="3">
    <source>
        <dbReference type="ARBA" id="ARBA00022448"/>
    </source>
</evidence>
<feature type="domain" description="IPO4/5-like TPR repeats" evidence="11">
    <location>
        <begin position="113"/>
        <end position="263"/>
    </location>
</feature>
<feature type="chain" id="PRO_5008291797" evidence="9">
    <location>
        <begin position="21"/>
        <end position="1084"/>
    </location>
</feature>
<dbReference type="STRING" id="869754.A0A1A0HGS6"/>
<dbReference type="PANTHER" id="PTHR10527">
    <property type="entry name" value="IMPORTIN BETA"/>
    <property type="match status" value="1"/>
</dbReference>
<dbReference type="Gene3D" id="1.25.10.10">
    <property type="entry name" value="Leucine-rich Repeat Variant"/>
    <property type="match status" value="2"/>
</dbReference>
<dbReference type="Proteomes" id="UP000092555">
    <property type="component" value="Unassembled WGS sequence"/>
</dbReference>
<sequence length="1084" mass="118171">MSMPPEISAVLGLLLQGLMATENSVRLAAETLLDAEWRAPERVGLLLLFLAQTAAGGADDSTRAFAAVLFRRTAIRTPQQLASIADRTFGVVAADVQSQVRAVLLHGFVAPQAPAVRRKLADAVAEVARDGGWRELLPAVLQAAQAGDSSVRELAFRVLATLPEIIEKSMVGDVMPVFDGGFADGSDEVRIAACTAFVAFFRELPKSIWQAMAPLLPRLLNSLPMFLQSGETDALAEVLQSLIDLVELAPKMFKAMFATIVDFCLSLCKNGDLDAAPRLAALELLTTFAEVSPAMCKQTPSYTLSMVLINLSMLTEVSRDDDDAADWNNDDNSEDCDDEPEYDAARQSLDRVALKLGGHALAAPLFQYLPAMCQLDSWRDVFAALMALSSAAEGCCDVLATEIPKLLDMVLPTLSHPHLRVQYACCNALGQMSTDFADVIQRTSGDRILPALVSKLTAKSVPRVQAHAAAALVNFCEAASKEILEPYLDDLLNNLLGLLLSPKRYVQEQVLTTIAIIADAAEKKFLKYHSTLLPMLIDFLKSDLGPENRMLTAKCIECATLIAVAVGKDNFSAHTQELINIMGELQNSVVEPDDPVKLFLEQGWGRLCRIIGDDFVAYLPAVLPPLMLAAKAAQDISLLEEEEAEEFNTNEEWDVINIAGKLIAVHTAALDEKAAAMDLLRIYATQLKGHFFPWVKEIVQEIALPALDFYLHDGVRGSAALTLAALLRSTIHATSSNSVETLTIWAQMCEKLVDALVNDPVPELLVAYYTAITDCLQALEPSSLSAEQMQSISAAIKKNLTEIYERIKLRESDDDEYQEEVADEDEDYTDEELLDEINKVISAIFKNAKSLFLPEFQLSLAGLVSTFISDENSHIKLCGLCIICDVLEHAGPEFNQLDYLRYIAVDCLTSSQASIRQAAAYAMGVAAQYGGNNYMEICVQTLPNLFKIATFPDARAEENINATENCIAAIPKICANFSASIADLDKVLHEWISLLPIVQDDEAAAFAYGFLADLIENQHAAVMGQIPKVVDSVLEAINHRAISGAVAEKVVPRVRALLGTLPQDKAMSMVQKYSASPEVTKYFS</sequence>
<proteinExistence type="predicted"/>
<feature type="domain" description="Importin subunit beta-1/Transportin-1-like TPR repeats" evidence="10">
    <location>
        <begin position="462"/>
        <end position="633"/>
    </location>
</feature>
<reference evidence="12 13" key="1">
    <citation type="submission" date="2016-05" db="EMBL/GenBank/DDBJ databases">
        <title>Comparative genomics of biotechnologically important yeasts.</title>
        <authorList>
            <consortium name="DOE Joint Genome Institute"/>
            <person name="Riley R."/>
            <person name="Haridas S."/>
            <person name="Wolfe K.H."/>
            <person name="Lopes M.R."/>
            <person name="Hittinger C.T."/>
            <person name="Goker M."/>
            <person name="Salamov A."/>
            <person name="Wisecaver J."/>
            <person name="Long T.M."/>
            <person name="Aerts A.L."/>
            <person name="Barry K."/>
            <person name="Choi C."/>
            <person name="Clum A."/>
            <person name="Coughlan A.Y."/>
            <person name="Deshpande S."/>
            <person name="Douglass A.P."/>
            <person name="Hanson S.J."/>
            <person name="Klenk H.-P."/>
            <person name="LaButti K."/>
            <person name="Lapidus A."/>
            <person name="Lindquist E."/>
            <person name="Lipzen A."/>
            <person name="Meier-kolthoff J.P."/>
            <person name="Ohm R.A."/>
            <person name="Otillar R.P."/>
            <person name="Pangilinan J."/>
            <person name="Peng Y."/>
            <person name="Rokas A."/>
            <person name="Rosa C.A."/>
            <person name="Scheuner C."/>
            <person name="Sibirny A.A."/>
            <person name="Slot J.C."/>
            <person name="Stielow J.B."/>
            <person name="Sun H."/>
            <person name="Kurtzman C.P."/>
            <person name="Blackwell M."/>
            <person name="Grigoriev I.V."/>
            <person name="Jeffries T.W."/>
        </authorList>
    </citation>
    <scope>NUCLEOTIDE SEQUENCE [LARGE SCALE GENOMIC DNA]</scope>
    <source>
        <strain evidence="12 13">NRRL YB-4993</strain>
    </source>
</reference>
<feature type="signal peptide" evidence="9">
    <location>
        <begin position="1"/>
        <end position="20"/>
    </location>
</feature>
<dbReference type="EMBL" id="LXTC01000001">
    <property type="protein sequence ID" value="OBA23195.1"/>
    <property type="molecule type" value="Genomic_DNA"/>
</dbReference>
<dbReference type="InterPro" id="IPR041653">
    <property type="entry name" value="Importin_rep_4"/>
</dbReference>
<name>A0A1A0HGS6_9ASCO</name>
<gene>
    <name evidence="12" type="ORF">METBIDRAFT_34334</name>
</gene>